<proteinExistence type="predicted"/>
<evidence type="ECO:0000313" key="1">
    <source>
        <dbReference type="EMBL" id="KDO73305.1"/>
    </source>
</evidence>
<dbReference type="AlphaFoldDB" id="A0A067G4J3"/>
<keyword evidence="2" id="KW-1185">Reference proteome</keyword>
<sequence>MGLSMWVQCEFRCLIHQILRDLGEQKMLILQIIHSHTLIKTYNTYNTQHMHIHKNFSFIEISCNIKQVLCLPLKDSKDMEPNIFKIFILFIKSTSECSRRASLWACFIICDKHYVKAQTQKFGHVPVITRQKESSNLIP</sequence>
<reference evidence="1 2" key="1">
    <citation type="submission" date="2014-04" db="EMBL/GenBank/DDBJ databases">
        <authorList>
            <consortium name="International Citrus Genome Consortium"/>
            <person name="Gmitter F."/>
            <person name="Chen C."/>
            <person name="Farmerie W."/>
            <person name="Harkins T."/>
            <person name="Desany B."/>
            <person name="Mohiuddin M."/>
            <person name="Kodira C."/>
            <person name="Borodovsky M."/>
            <person name="Lomsadze A."/>
            <person name="Burns P."/>
            <person name="Jenkins J."/>
            <person name="Prochnik S."/>
            <person name="Shu S."/>
            <person name="Chapman J."/>
            <person name="Pitluck S."/>
            <person name="Schmutz J."/>
            <person name="Rokhsar D."/>
        </authorList>
    </citation>
    <scope>NUCLEOTIDE SEQUENCE</scope>
</reference>
<name>A0A067G4J3_CITSI</name>
<accession>A0A067G4J3</accession>
<evidence type="ECO:0000313" key="2">
    <source>
        <dbReference type="Proteomes" id="UP000027120"/>
    </source>
</evidence>
<dbReference type="Proteomes" id="UP000027120">
    <property type="component" value="Unassembled WGS sequence"/>
</dbReference>
<dbReference type="EMBL" id="KK784886">
    <property type="protein sequence ID" value="KDO73305.1"/>
    <property type="molecule type" value="Genomic_DNA"/>
</dbReference>
<protein>
    <submittedName>
        <fullName evidence="1">Uncharacterized protein</fullName>
    </submittedName>
</protein>
<organism evidence="1 2">
    <name type="scientific">Citrus sinensis</name>
    <name type="common">Sweet orange</name>
    <name type="synonym">Citrus aurantium var. sinensis</name>
    <dbReference type="NCBI Taxonomy" id="2711"/>
    <lineage>
        <taxon>Eukaryota</taxon>
        <taxon>Viridiplantae</taxon>
        <taxon>Streptophyta</taxon>
        <taxon>Embryophyta</taxon>
        <taxon>Tracheophyta</taxon>
        <taxon>Spermatophyta</taxon>
        <taxon>Magnoliopsida</taxon>
        <taxon>eudicotyledons</taxon>
        <taxon>Gunneridae</taxon>
        <taxon>Pentapetalae</taxon>
        <taxon>rosids</taxon>
        <taxon>malvids</taxon>
        <taxon>Sapindales</taxon>
        <taxon>Rutaceae</taxon>
        <taxon>Aurantioideae</taxon>
        <taxon>Citrus</taxon>
    </lineage>
</organism>
<gene>
    <name evidence="1" type="ORF">CISIN_1g037773mg</name>
</gene>